<sequence length="743" mass="80876">MASIKLFQPDSTLSYPQFNTYRLSDLPPTASLCTHELPSRNVATASRIPASRQLAFKEIQSRVGWDHAAGGFSPNEICYIDEAYNIVTVSIGSDLSPSYRTVVSLPIPLQTASSSAQDATPEYPSVIAVPYTTQTHTSYYIASAGTGSLSVIKETESKTVSVAEYDLSADEAQPFLIRAVGAVQDDRAEVVLSRAIRIPQDEPSGSKRAALKHNISYELVCVVIPLSEGSATTASRELSVLWRLSGEEFPTYVERVGGRWIFGASKTFVMHGSTKDDSTGGDVGRDNLTSDQSGAAMPMDETDYPYSWSQTKTSINLTIEKLPTDILPSRDIVCLLRPNTLTLQIHARENASLKPSLRQLLRNGGKDGVHDWWDTIQGQESTWTWEKEVDPATGMTLGKLELSLEKANEGVKWPQLFAPRQENDEDDQGLLPVRKARPAGGDEDQWTYQEIEVPETMSEEDRAYVKASLEGFHQTPTAPPKNKYAGLGHQDLASFAQSKPVAAGHGEAADRASAILPGLLREEIEEEDDDGFDDDDHMDGGEFASLGGAGSSKAGKESVFTYLEDDADRTGYTVKTFSKTASVSVLSRPMKGRLDQPDQSLLIKAHVDGNLYVPPQDLSEASWKHIATNPAISFVLASKRDAQFVYHQTEADGAVVFIFESRQAHGLGGNMYVYWPPVKDTSLAPGGKSRATEAKQTVIKFGEGFETGQLLGVKTVSLDNGTRAVVGLAEKAIIVFSLQLLTP</sequence>
<evidence type="ECO:0000256" key="5">
    <source>
        <dbReference type="ARBA" id="ARBA00023242"/>
    </source>
</evidence>
<dbReference type="CDD" id="cd06467">
    <property type="entry name" value="p23_NUDC_like"/>
    <property type="match status" value="1"/>
</dbReference>
<evidence type="ECO:0000313" key="8">
    <source>
        <dbReference type="EMBL" id="KAG7562746.1"/>
    </source>
</evidence>
<feature type="region of interest" description="Disordered" evidence="6">
    <location>
        <begin position="273"/>
        <end position="301"/>
    </location>
</feature>
<dbReference type="PANTHER" id="PTHR21664:SF1">
    <property type="entry name" value="NUDC DOMAIN-CONTAINING PROTEIN 1"/>
    <property type="match status" value="1"/>
</dbReference>
<evidence type="ECO:0000256" key="1">
    <source>
        <dbReference type="ARBA" id="ARBA00004123"/>
    </source>
</evidence>
<keyword evidence="5" id="KW-0539">Nucleus</keyword>
<dbReference type="PROSITE" id="PS51203">
    <property type="entry name" value="CS"/>
    <property type="match status" value="1"/>
</dbReference>
<accession>A0A8K0JP67</accession>
<dbReference type="PANTHER" id="PTHR21664">
    <property type="entry name" value="CHRONIC MYELOGENOUS LEUKEMIA TUMOR ANTIGEN 66"/>
    <property type="match status" value="1"/>
</dbReference>
<feature type="region of interest" description="Disordered" evidence="6">
    <location>
        <begin position="526"/>
        <end position="553"/>
    </location>
</feature>
<evidence type="ECO:0000256" key="6">
    <source>
        <dbReference type="SAM" id="MobiDB-lite"/>
    </source>
</evidence>
<reference evidence="8" key="1">
    <citation type="submission" date="2020-04" db="EMBL/GenBank/DDBJ databases">
        <title>Analysis of mating type loci in Filobasidium floriforme.</title>
        <authorList>
            <person name="Nowrousian M."/>
        </authorList>
    </citation>
    <scope>NUCLEOTIDE SEQUENCE</scope>
    <source>
        <strain evidence="8">CBS 6242</strain>
    </source>
</reference>
<dbReference type="AlphaFoldDB" id="A0A8K0JP67"/>
<dbReference type="SUPFAM" id="SSF49764">
    <property type="entry name" value="HSP20-like chaperones"/>
    <property type="match status" value="1"/>
</dbReference>
<keyword evidence="9" id="KW-1185">Reference proteome</keyword>
<evidence type="ECO:0000256" key="3">
    <source>
        <dbReference type="ARBA" id="ARBA00018915"/>
    </source>
</evidence>
<dbReference type="EMBL" id="JABELV010000026">
    <property type="protein sequence ID" value="KAG7562746.1"/>
    <property type="molecule type" value="Genomic_DNA"/>
</dbReference>
<dbReference type="InterPro" id="IPR008978">
    <property type="entry name" value="HSP20-like_chaperone"/>
</dbReference>
<keyword evidence="4" id="KW-0963">Cytoplasm</keyword>
<dbReference type="GO" id="GO:0005634">
    <property type="term" value="C:nucleus"/>
    <property type="evidence" value="ECO:0007669"/>
    <property type="project" value="UniProtKB-SubCell"/>
</dbReference>
<protein>
    <recommendedName>
        <fullName evidence="3">NudC domain-containing protein 1</fullName>
    </recommendedName>
</protein>
<evidence type="ECO:0000256" key="2">
    <source>
        <dbReference type="ARBA" id="ARBA00004496"/>
    </source>
</evidence>
<evidence type="ECO:0000313" key="9">
    <source>
        <dbReference type="Proteomes" id="UP000812966"/>
    </source>
</evidence>
<feature type="domain" description="CS" evidence="7">
    <location>
        <begin position="301"/>
        <end position="417"/>
    </location>
</feature>
<comment type="caution">
    <text evidence="8">The sequence shown here is derived from an EMBL/GenBank/DDBJ whole genome shotgun (WGS) entry which is preliminary data.</text>
</comment>
<name>A0A8K0JP67_9TREE</name>
<dbReference type="Gene3D" id="2.60.40.790">
    <property type="match status" value="1"/>
</dbReference>
<dbReference type="Proteomes" id="UP000812966">
    <property type="component" value="Unassembled WGS sequence"/>
</dbReference>
<evidence type="ECO:0000256" key="4">
    <source>
        <dbReference type="ARBA" id="ARBA00022490"/>
    </source>
</evidence>
<dbReference type="InterPro" id="IPR037895">
    <property type="entry name" value="NUDCD1"/>
</dbReference>
<gene>
    <name evidence="8" type="ORF">FFLO_01807</name>
</gene>
<dbReference type="GO" id="GO:0005737">
    <property type="term" value="C:cytoplasm"/>
    <property type="evidence" value="ECO:0007669"/>
    <property type="project" value="UniProtKB-SubCell"/>
</dbReference>
<organism evidence="8 9">
    <name type="scientific">Filobasidium floriforme</name>
    <dbReference type="NCBI Taxonomy" id="5210"/>
    <lineage>
        <taxon>Eukaryota</taxon>
        <taxon>Fungi</taxon>
        <taxon>Dikarya</taxon>
        <taxon>Basidiomycota</taxon>
        <taxon>Agaricomycotina</taxon>
        <taxon>Tremellomycetes</taxon>
        <taxon>Filobasidiales</taxon>
        <taxon>Filobasidiaceae</taxon>
        <taxon>Filobasidium</taxon>
    </lineage>
</organism>
<dbReference type="InterPro" id="IPR007052">
    <property type="entry name" value="CS_dom"/>
</dbReference>
<dbReference type="OrthoDB" id="428655at2759"/>
<feature type="compositionally biased region" description="Acidic residues" evidence="6">
    <location>
        <begin position="526"/>
        <end position="537"/>
    </location>
</feature>
<proteinExistence type="predicted"/>
<comment type="subcellular location">
    <subcellularLocation>
        <location evidence="2">Cytoplasm</location>
    </subcellularLocation>
    <subcellularLocation>
        <location evidence="1">Nucleus</location>
    </subcellularLocation>
</comment>
<evidence type="ECO:0000259" key="7">
    <source>
        <dbReference type="PROSITE" id="PS51203"/>
    </source>
</evidence>